<dbReference type="EMBL" id="WACR01000020">
    <property type="protein sequence ID" value="KAB1060794.1"/>
    <property type="molecule type" value="Genomic_DNA"/>
</dbReference>
<accession>A0A6N6M140</accession>
<evidence type="ECO:0000313" key="1">
    <source>
        <dbReference type="EMBL" id="KAB1060794.1"/>
    </source>
</evidence>
<dbReference type="OrthoDB" id="1264254at2"/>
<protein>
    <submittedName>
        <fullName evidence="1">Uncharacterized protein</fullName>
    </submittedName>
</protein>
<sequence length="351" mass="40166">MSKSNGEFLCLDDGVTTYDSNLFITHKFNFSSIIGGNFFSNYLTGHDGSHLFYYSETDRRDSVAYLFKYNDNGDLLWVNDSLRMRGQNLTFSGKSKLVQYGNDVYVFDLFGEADSSRYGVTHLNAQTGEVKSFEMLDIPYAYFYPFSAFYNEKWYFTAGPGPKGESEGMLIFDVDGSYEYVPLDFPAANIVATTHNGIFSVDADYYGGDWSSELYRLDYDAEQLNAYPLSPTSKYSSNDISLGVFYGVFSEKYGIILRGRYRNNDSSSSNHRPWLAQLNPDNGNIVWDTVFDRSNGGNSPRIYSNGQEVFLKEDFRFLYELKFEELNFNTVLSDDKTEEEKTELKIYPNPT</sequence>
<keyword evidence="2" id="KW-1185">Reference proteome</keyword>
<dbReference type="Proteomes" id="UP000435357">
    <property type="component" value="Unassembled WGS sequence"/>
</dbReference>
<reference evidence="1 2" key="1">
    <citation type="submission" date="2019-09" db="EMBL/GenBank/DDBJ databases">
        <title>Genomes of Cryomorphaceae.</title>
        <authorList>
            <person name="Bowman J.P."/>
        </authorList>
    </citation>
    <scope>NUCLEOTIDE SEQUENCE [LARGE SCALE GENOMIC DNA]</scope>
    <source>
        <strain evidence="1 2">KCTC 52047</strain>
    </source>
</reference>
<dbReference type="RefSeq" id="WP_151170210.1">
    <property type="nucleotide sequence ID" value="NZ_WACR01000020.1"/>
</dbReference>
<gene>
    <name evidence="1" type="ORF">F3059_13600</name>
</gene>
<organism evidence="1 2">
    <name type="scientific">Salibacter halophilus</name>
    <dbReference type="NCBI Taxonomy" id="1803916"/>
    <lineage>
        <taxon>Bacteria</taxon>
        <taxon>Pseudomonadati</taxon>
        <taxon>Bacteroidota</taxon>
        <taxon>Flavobacteriia</taxon>
        <taxon>Flavobacteriales</taxon>
        <taxon>Salibacteraceae</taxon>
        <taxon>Salibacter</taxon>
    </lineage>
</organism>
<name>A0A6N6M140_9FLAO</name>
<dbReference type="AlphaFoldDB" id="A0A6N6M140"/>
<evidence type="ECO:0000313" key="2">
    <source>
        <dbReference type="Proteomes" id="UP000435357"/>
    </source>
</evidence>
<comment type="caution">
    <text evidence="1">The sequence shown here is derived from an EMBL/GenBank/DDBJ whole genome shotgun (WGS) entry which is preliminary data.</text>
</comment>
<proteinExistence type="predicted"/>
<feature type="non-terminal residue" evidence="1">
    <location>
        <position position="351"/>
    </location>
</feature>